<dbReference type="Proteomes" id="UP000824133">
    <property type="component" value="Unassembled WGS sequence"/>
</dbReference>
<dbReference type="AlphaFoldDB" id="A0A9D2CFS5"/>
<proteinExistence type="predicted"/>
<dbReference type="EMBL" id="DXCP01000009">
    <property type="protein sequence ID" value="HIY79153.1"/>
    <property type="molecule type" value="Genomic_DNA"/>
</dbReference>
<sequence length="157" mass="16717">MRAPDDRAGQMSVEAALLLPVALTLIALLAQPACVLYTRAVMASTAGDLARLAVTSRYAEEELRAFALRRLGAVPNLSIFHEGGEAGWAVEVRGPDEGGRVEVALEGRVRPLPLFGALVSVLGTSRDGSVVVRVETSGDLRADWIGGDYGDWVKMWG</sequence>
<accession>A0A9D2CFS5</accession>
<organism evidence="1 2">
    <name type="scientific">Candidatus Olsenella excrementavium</name>
    <dbReference type="NCBI Taxonomy" id="2838709"/>
    <lineage>
        <taxon>Bacteria</taxon>
        <taxon>Bacillati</taxon>
        <taxon>Actinomycetota</taxon>
        <taxon>Coriobacteriia</taxon>
        <taxon>Coriobacteriales</taxon>
        <taxon>Atopobiaceae</taxon>
        <taxon>Olsenella</taxon>
    </lineage>
</organism>
<protein>
    <submittedName>
        <fullName evidence="1">Pilus assembly protein</fullName>
    </submittedName>
</protein>
<reference evidence="1" key="1">
    <citation type="journal article" date="2021" name="PeerJ">
        <title>Extensive microbial diversity within the chicken gut microbiome revealed by metagenomics and culture.</title>
        <authorList>
            <person name="Gilroy R."/>
            <person name="Ravi A."/>
            <person name="Getino M."/>
            <person name="Pursley I."/>
            <person name="Horton D.L."/>
            <person name="Alikhan N.F."/>
            <person name="Baker D."/>
            <person name="Gharbi K."/>
            <person name="Hall N."/>
            <person name="Watson M."/>
            <person name="Adriaenssens E.M."/>
            <person name="Foster-Nyarko E."/>
            <person name="Jarju S."/>
            <person name="Secka A."/>
            <person name="Antonio M."/>
            <person name="Oren A."/>
            <person name="Chaudhuri R.R."/>
            <person name="La Ragione R."/>
            <person name="Hildebrand F."/>
            <person name="Pallen M.J."/>
        </authorList>
    </citation>
    <scope>NUCLEOTIDE SEQUENCE</scope>
    <source>
        <strain evidence="1">ChiHjej10B9-743</strain>
    </source>
</reference>
<name>A0A9D2CFS5_9ACTN</name>
<evidence type="ECO:0000313" key="2">
    <source>
        <dbReference type="Proteomes" id="UP000824133"/>
    </source>
</evidence>
<evidence type="ECO:0000313" key="1">
    <source>
        <dbReference type="EMBL" id="HIY79153.1"/>
    </source>
</evidence>
<gene>
    <name evidence="1" type="ORF">IAA42_01775</name>
</gene>
<comment type="caution">
    <text evidence="1">The sequence shown here is derived from an EMBL/GenBank/DDBJ whole genome shotgun (WGS) entry which is preliminary data.</text>
</comment>
<reference evidence="1" key="2">
    <citation type="submission" date="2021-04" db="EMBL/GenBank/DDBJ databases">
        <authorList>
            <person name="Gilroy R."/>
        </authorList>
    </citation>
    <scope>NUCLEOTIDE SEQUENCE</scope>
    <source>
        <strain evidence="1">ChiHjej10B9-743</strain>
    </source>
</reference>